<reference evidence="1" key="1">
    <citation type="submission" date="2018-05" db="EMBL/GenBank/DDBJ databases">
        <authorList>
            <person name="Lanie J.A."/>
            <person name="Ng W.-L."/>
            <person name="Kazmierczak K.M."/>
            <person name="Andrzejewski T.M."/>
            <person name="Davidsen T.M."/>
            <person name="Wayne K.J."/>
            <person name="Tettelin H."/>
            <person name="Glass J.I."/>
            <person name="Rusch D."/>
            <person name="Podicherti R."/>
            <person name="Tsui H.-C.T."/>
            <person name="Winkler M.E."/>
        </authorList>
    </citation>
    <scope>NUCLEOTIDE SEQUENCE</scope>
</reference>
<name>A0A382X119_9ZZZZ</name>
<protein>
    <submittedName>
        <fullName evidence="1">Uncharacterized protein</fullName>
    </submittedName>
</protein>
<feature type="non-terminal residue" evidence="1">
    <location>
        <position position="50"/>
    </location>
</feature>
<dbReference type="Pfam" id="PF05258">
    <property type="entry name" value="DciA"/>
    <property type="match status" value="1"/>
</dbReference>
<gene>
    <name evidence="1" type="ORF">METZ01_LOCUS417129</name>
</gene>
<feature type="non-terminal residue" evidence="1">
    <location>
        <position position="1"/>
    </location>
</feature>
<sequence>VLSDLGVDDKLQECRALLAWEEVAGESLAAQAQALGVHRGKLQLAVSSAV</sequence>
<proteinExistence type="predicted"/>
<dbReference type="EMBL" id="UINC01163780">
    <property type="protein sequence ID" value="SVD64275.1"/>
    <property type="molecule type" value="Genomic_DNA"/>
</dbReference>
<dbReference type="AlphaFoldDB" id="A0A382X119"/>
<dbReference type="InterPro" id="IPR007922">
    <property type="entry name" value="DciA-like"/>
</dbReference>
<evidence type="ECO:0000313" key="1">
    <source>
        <dbReference type="EMBL" id="SVD64275.1"/>
    </source>
</evidence>
<accession>A0A382X119</accession>
<organism evidence="1">
    <name type="scientific">marine metagenome</name>
    <dbReference type="NCBI Taxonomy" id="408172"/>
    <lineage>
        <taxon>unclassified sequences</taxon>
        <taxon>metagenomes</taxon>
        <taxon>ecological metagenomes</taxon>
    </lineage>
</organism>